<evidence type="ECO:0008006" key="4">
    <source>
        <dbReference type="Google" id="ProtNLM"/>
    </source>
</evidence>
<sequence>MKQTAHALILASLAALASGSALADHNSPMGAGWANMPNDIHNIQIEDDLSGTDFADVVSQGAGADTVNRYLDTTTTVSSGSGSSR</sequence>
<dbReference type="EMBL" id="CP141769">
    <property type="protein sequence ID" value="WRS38453.1"/>
    <property type="molecule type" value="Genomic_DNA"/>
</dbReference>
<keyword evidence="3" id="KW-1185">Reference proteome</keyword>
<keyword evidence="1" id="KW-0732">Signal</keyword>
<accession>A0ABZ1CHD9</accession>
<evidence type="ECO:0000313" key="2">
    <source>
        <dbReference type="EMBL" id="WRS38453.1"/>
    </source>
</evidence>
<name>A0ABZ1CHD9_9PROT</name>
<protein>
    <recommendedName>
        <fullName evidence="4">Secreted protein</fullName>
    </recommendedName>
</protein>
<dbReference type="Proteomes" id="UP001334732">
    <property type="component" value="Chromosome"/>
</dbReference>
<dbReference type="RefSeq" id="WP_324778984.1">
    <property type="nucleotide sequence ID" value="NZ_CP141769.1"/>
</dbReference>
<proteinExistence type="predicted"/>
<gene>
    <name evidence="2" type="ORF">VA613_10605</name>
</gene>
<evidence type="ECO:0000256" key="1">
    <source>
        <dbReference type="SAM" id="SignalP"/>
    </source>
</evidence>
<feature type="chain" id="PRO_5046999581" description="Secreted protein" evidence="1">
    <location>
        <begin position="24"/>
        <end position="85"/>
    </location>
</feature>
<reference evidence="2 3" key="1">
    <citation type="submission" date="2023-12" db="EMBL/GenBank/DDBJ databases">
        <title>Thiobacillus sedimentum sp. nov., a chemolithoautotrophic sulfur-oxidizing bacterium isolated from freshwater sediment.</title>
        <authorList>
            <person name="Luo J."/>
            <person name="Dai C."/>
        </authorList>
    </citation>
    <scope>NUCLEOTIDE SEQUENCE [LARGE SCALE GENOMIC DNA]</scope>
    <source>
        <strain evidence="2 3">SCUT-2</strain>
    </source>
</reference>
<organism evidence="2 3">
    <name type="scientific">Thiobacillus sedimenti</name>
    <dbReference type="NCBI Taxonomy" id="3110231"/>
    <lineage>
        <taxon>Bacteria</taxon>
        <taxon>Pseudomonadati</taxon>
        <taxon>Pseudomonadota</taxon>
        <taxon>Betaproteobacteria</taxon>
        <taxon>Nitrosomonadales</taxon>
        <taxon>Thiobacillaceae</taxon>
        <taxon>Thiobacillus</taxon>
    </lineage>
</organism>
<evidence type="ECO:0000313" key="3">
    <source>
        <dbReference type="Proteomes" id="UP001334732"/>
    </source>
</evidence>
<feature type="signal peptide" evidence="1">
    <location>
        <begin position="1"/>
        <end position="23"/>
    </location>
</feature>